<evidence type="ECO:0000313" key="2">
    <source>
        <dbReference type="EMBL" id="QQU54845.1"/>
    </source>
</evidence>
<reference evidence="2 4" key="2">
    <citation type="submission" date="2021-01" db="EMBL/GenBank/DDBJ databases">
        <title>FDA dAtabase for Regulatory Grade micrObial Sequences (FDA-ARGOS): Supporting development and validation of Infectious Disease Dx tests.</title>
        <authorList>
            <person name="Blissenbach B."/>
            <person name="Krut O."/>
            <person name="Tallon L."/>
            <person name="Sadzewicz L."/>
            <person name="Zhao X."/>
            <person name="Boylan J."/>
            <person name="Ott S."/>
            <person name="Bowen H."/>
            <person name="Vavikolanu K."/>
            <person name="Mehta A."/>
            <person name="Aluvathingal J."/>
            <person name="Nadendla S."/>
            <person name="Yan Y."/>
            <person name="Sichtig H."/>
        </authorList>
    </citation>
    <scope>NUCLEOTIDE SEQUENCE [LARGE SCALE GENOMIC DNA]</scope>
    <source>
        <strain evidence="2 4">FDAARGOS_1081</strain>
    </source>
</reference>
<dbReference type="EMBL" id="CP068148">
    <property type="protein sequence ID" value="QQU54845.1"/>
    <property type="molecule type" value="Genomic_DNA"/>
</dbReference>
<dbReference type="EMBL" id="CP033893">
    <property type="protein sequence ID" value="QDL34087.1"/>
    <property type="molecule type" value="Genomic_DNA"/>
</dbReference>
<organism evidence="1 3">
    <name type="scientific">Serratia liquefaciens</name>
    <dbReference type="NCBI Taxonomy" id="614"/>
    <lineage>
        <taxon>Bacteria</taxon>
        <taxon>Pseudomonadati</taxon>
        <taxon>Pseudomonadota</taxon>
        <taxon>Gammaproteobacteria</taxon>
        <taxon>Enterobacterales</taxon>
        <taxon>Yersiniaceae</taxon>
        <taxon>Serratia</taxon>
    </lineage>
</organism>
<accession>A0A380ABK0</accession>
<dbReference type="Proteomes" id="UP000317572">
    <property type="component" value="Chromosome"/>
</dbReference>
<dbReference type="AlphaFoldDB" id="A0A380ABK0"/>
<protein>
    <recommendedName>
        <fullName evidence="5">ATP--cob(I)alamin adenosyltransferase</fullName>
    </recommendedName>
</protein>
<evidence type="ECO:0000313" key="4">
    <source>
        <dbReference type="Proteomes" id="UP000595237"/>
    </source>
</evidence>
<gene>
    <name evidence="1" type="ORF">EGO53_20815</name>
    <name evidence="2" type="ORF">I6I38_21525</name>
</gene>
<name>A0A380ABK0_SERLI</name>
<keyword evidence="4" id="KW-1185">Reference proteome</keyword>
<evidence type="ECO:0000313" key="3">
    <source>
        <dbReference type="Proteomes" id="UP000317572"/>
    </source>
</evidence>
<reference evidence="1 3" key="1">
    <citation type="submission" date="2018-11" db="EMBL/GenBank/DDBJ databases">
        <title>The first complete genome of Serratia liquefaciens isolated from metalophyte plant revel distinctness adaptive mechanisms in an extreme habitat.</title>
        <authorList>
            <person name="Caneschi W.L."/>
            <person name="Sanchez A.B."/>
            <person name="Felestrino E.B."/>
            <person name="Assis R.A.B."/>
            <person name="Lemes C.G.C."/>
            <person name="Cordeiro I.F."/>
            <person name="Fonseca N.P."/>
            <person name="Villa M."/>
            <person name="Vieira I.T."/>
            <person name="Moraes L.A."/>
            <person name="Kamino L.H.Y."/>
            <person name="do Carmo F."/>
            <person name="Garcia C.M."/>
            <person name="Almeida N.F."/>
            <person name="Silva R.S."/>
            <person name="Ferro J.A."/>
            <person name="Ferro M.I.T."/>
            <person name="Varani A.M."/>
            <person name="Ferreira R.M."/>
            <person name="dos Santos V.L."/>
            <person name="Silva U.C."/>
            <person name="Setubal J.C."/>
            <person name="Moreira L.M."/>
        </authorList>
    </citation>
    <scope>NUCLEOTIDE SEQUENCE [LARGE SCALE GENOMIC DNA]</scope>
    <source>
        <strain evidence="1 3">FG3</strain>
    </source>
</reference>
<proteinExistence type="predicted"/>
<evidence type="ECO:0000313" key="1">
    <source>
        <dbReference type="EMBL" id="QDL34087.1"/>
    </source>
</evidence>
<dbReference type="GeneID" id="29905458"/>
<sequence>MSLDSATFPLVWMRQQAAGEPKDTLAEFAEFSTLLQREQPFVLLCDRRMDESGEQDRDERTQVALWKRDHREALAKWVKGMVLIEPDDMRRKAAEEFVDFASRFWGYPVMVVASEQQAHELAQRLLEQREQ</sequence>
<evidence type="ECO:0008006" key="5">
    <source>
        <dbReference type="Google" id="ProtNLM"/>
    </source>
</evidence>
<dbReference type="RefSeq" id="WP_020825052.1">
    <property type="nucleotide sequence ID" value="NZ_CADDTP010000003.1"/>
</dbReference>
<dbReference type="Proteomes" id="UP000595237">
    <property type="component" value="Chromosome"/>
</dbReference>
<accession>A0A515D103</accession>